<feature type="region of interest" description="Disordered" evidence="2">
    <location>
        <begin position="456"/>
        <end position="546"/>
    </location>
</feature>
<dbReference type="InterPro" id="IPR039156">
    <property type="entry name" value="PHAF1/BROMI"/>
</dbReference>
<organism evidence="3 4">
    <name type="scientific">Anaeramoeba flamelloides</name>
    <dbReference type="NCBI Taxonomy" id="1746091"/>
    <lineage>
        <taxon>Eukaryota</taxon>
        <taxon>Metamonada</taxon>
        <taxon>Anaeramoebidae</taxon>
        <taxon>Anaeramoeba</taxon>
    </lineage>
</organism>
<feature type="compositionally biased region" description="Acidic residues" evidence="2">
    <location>
        <begin position="525"/>
        <end position="534"/>
    </location>
</feature>
<reference evidence="3" key="1">
    <citation type="submission" date="2022-08" db="EMBL/GenBank/DDBJ databases">
        <title>Novel sulphate-reducing endosymbionts in the free-living metamonad Anaeramoeba.</title>
        <authorList>
            <person name="Jerlstrom-Hultqvist J."/>
            <person name="Cepicka I."/>
            <person name="Gallot-Lavallee L."/>
            <person name="Salas-Leiva D."/>
            <person name="Curtis B.A."/>
            <person name="Zahonova K."/>
            <person name="Pipaliya S."/>
            <person name="Dacks J."/>
            <person name="Roger A.J."/>
        </authorList>
    </citation>
    <scope>NUCLEOTIDE SEQUENCE</scope>
    <source>
        <strain evidence="3">Busselton2</strain>
    </source>
</reference>
<feature type="compositionally biased region" description="Basic residues" evidence="2">
    <location>
        <begin position="469"/>
        <end position="480"/>
    </location>
</feature>
<feature type="compositionally biased region" description="Polar residues" evidence="2">
    <location>
        <begin position="303"/>
        <end position="313"/>
    </location>
</feature>
<feature type="region of interest" description="Disordered" evidence="2">
    <location>
        <begin position="229"/>
        <end position="313"/>
    </location>
</feature>
<evidence type="ECO:0000256" key="1">
    <source>
        <dbReference type="ARBA" id="ARBA00024339"/>
    </source>
</evidence>
<dbReference type="EMBL" id="JANTQA010000012">
    <property type="protein sequence ID" value="KAJ3449169.1"/>
    <property type="molecule type" value="Genomic_DNA"/>
</dbReference>
<name>A0AAV8AAD2_9EUKA</name>
<accession>A0AAV8AAD2</accession>
<evidence type="ECO:0000256" key="2">
    <source>
        <dbReference type="SAM" id="MobiDB-lite"/>
    </source>
</evidence>
<feature type="compositionally biased region" description="Basic and acidic residues" evidence="2">
    <location>
        <begin position="496"/>
        <end position="524"/>
    </location>
</feature>
<dbReference type="PANTHER" id="PTHR13465">
    <property type="entry name" value="UPF0183 PROTEIN"/>
    <property type="match status" value="1"/>
</dbReference>
<dbReference type="AlphaFoldDB" id="A0AAV8AAD2"/>
<gene>
    <name evidence="3" type="ORF">M0812_05314</name>
</gene>
<dbReference type="Pfam" id="PF03676">
    <property type="entry name" value="PHAF1"/>
    <property type="match status" value="2"/>
</dbReference>
<comment type="caution">
    <text evidence="3">The sequence shown here is derived from an EMBL/GenBank/DDBJ whole genome shotgun (WGS) entry which is preliminary data.</text>
</comment>
<dbReference type="Proteomes" id="UP001146793">
    <property type="component" value="Unassembled WGS sequence"/>
</dbReference>
<feature type="compositionally biased region" description="Low complexity" evidence="2">
    <location>
        <begin position="229"/>
        <end position="238"/>
    </location>
</feature>
<evidence type="ECO:0000313" key="3">
    <source>
        <dbReference type="EMBL" id="KAJ3449169.1"/>
    </source>
</evidence>
<dbReference type="InterPro" id="IPR005373">
    <property type="entry name" value="PHAF1"/>
</dbReference>
<dbReference type="PANTHER" id="PTHR13465:SF2">
    <property type="entry name" value="PHAGOSOME ASSEMBLY FACTOR 1"/>
    <property type="match status" value="1"/>
</dbReference>
<feature type="compositionally biased region" description="Low complexity" evidence="2">
    <location>
        <begin position="596"/>
        <end position="606"/>
    </location>
</feature>
<comment type="similarity">
    <text evidence="1">Belongs to the PHAF1 family.</text>
</comment>
<feature type="compositionally biased region" description="Basic and acidic residues" evidence="2">
    <location>
        <begin position="251"/>
        <end position="278"/>
    </location>
</feature>
<sequence>MLQKYHEKIGKVDLVYDEQDPLNRNTIVNLLDLGIKLHFCSLEQRLKLIEASFEFLTVYYQKSVLGSPKREPSFDHILRVIGASFPGNYSQNNDFYVHYYRGLVFVFPIDDESKKLLDQMEEQDPKLLRLKNDLVASHCFIYAGTSFDKAKLPSINEKCEYFQQVDVILEKGIFFSKTSKWIKFGDSTQDVLAEISSPQNIYIKGVNNEIEKNPENEFKDIFELTNNPNVNLNKNKNLNGEESTNKNKISKNHEKEKEKEKEKEEEIEKEKEKEKTISDDENLDNLRNNQNDQYEFNSDPETDSTSNLEDSGSNQINPDYFFNYFHLGIDIMFDGEEHSVKKIILHTNYPSSIDYNQYERCNYQIKVQSLKKEQCCITPFMKFKEIKGILGQNTRPIVHGGDIIGKEFEKTKFYGFLNTNLIFEIMCKNTYATSVTLFDPKMLGVYQNVEQNSDLESISNEKENEKMSNKKQKNKPRKASQKIDKKLINLNLNGEENEKEKEKEKERGGGEEGGTRKEKKKTIVENEEDSFDDNIDPKENIYSPNQKHYQLPEIPILGSETSNNFDSKLTLNLKQAFALNFENESSLTEVSDESSDSASISSLDLN</sequence>
<feature type="compositionally biased region" description="Basic and acidic residues" evidence="2">
    <location>
        <begin position="459"/>
        <end position="468"/>
    </location>
</feature>
<evidence type="ECO:0000313" key="4">
    <source>
        <dbReference type="Proteomes" id="UP001146793"/>
    </source>
</evidence>
<feature type="region of interest" description="Disordered" evidence="2">
    <location>
        <begin position="585"/>
        <end position="606"/>
    </location>
</feature>
<protein>
    <submittedName>
        <fullName evidence="3">Uncharacterized protein</fullName>
    </submittedName>
</protein>
<proteinExistence type="inferred from homology"/>